<proteinExistence type="predicted"/>
<accession>A0ABW4E7I4</accession>
<name>A0ABW4E7I4_9LACO</name>
<dbReference type="EMBL" id="JBHTON010000011">
    <property type="protein sequence ID" value="MFD1484525.1"/>
    <property type="molecule type" value="Genomic_DNA"/>
</dbReference>
<evidence type="ECO:0000313" key="2">
    <source>
        <dbReference type="Proteomes" id="UP001597252"/>
    </source>
</evidence>
<sequence>MNDEGTYHFTFVIINTSPHDVGFFDLGFVDPKTRKIDYQFLVQANMNVVNGLSGNRIVAYSKNGMAIQANVPENGYGVFKAHSQTCFDIFSSEEQFPSKIMFGMHVAKKRILGFKEKFSTVVFTLHPDMSHKPNYRKLEEQFETESEQN</sequence>
<reference evidence="2" key="1">
    <citation type="journal article" date="2019" name="Int. J. Syst. Evol. Microbiol.">
        <title>The Global Catalogue of Microorganisms (GCM) 10K type strain sequencing project: providing services to taxonomists for standard genome sequencing and annotation.</title>
        <authorList>
            <consortium name="The Broad Institute Genomics Platform"/>
            <consortium name="The Broad Institute Genome Sequencing Center for Infectious Disease"/>
            <person name="Wu L."/>
            <person name="Ma J."/>
        </authorList>
    </citation>
    <scope>NUCLEOTIDE SEQUENCE [LARGE SCALE GENOMIC DNA]</scope>
    <source>
        <strain evidence="2">CCM 8903</strain>
    </source>
</reference>
<dbReference type="RefSeq" id="WP_125706709.1">
    <property type="nucleotide sequence ID" value="NZ_JBHTON010000011.1"/>
</dbReference>
<comment type="caution">
    <text evidence="1">The sequence shown here is derived from an EMBL/GenBank/DDBJ whole genome shotgun (WGS) entry which is preliminary data.</text>
</comment>
<dbReference type="Proteomes" id="UP001597252">
    <property type="component" value="Unassembled WGS sequence"/>
</dbReference>
<keyword evidence="2" id="KW-1185">Reference proteome</keyword>
<protein>
    <submittedName>
        <fullName evidence="1">Uncharacterized protein</fullName>
    </submittedName>
</protein>
<organism evidence="1 2">
    <name type="scientific">Lacticaseibacillus baoqingensis</name>
    <dbReference type="NCBI Taxonomy" id="2486013"/>
    <lineage>
        <taxon>Bacteria</taxon>
        <taxon>Bacillati</taxon>
        <taxon>Bacillota</taxon>
        <taxon>Bacilli</taxon>
        <taxon>Lactobacillales</taxon>
        <taxon>Lactobacillaceae</taxon>
        <taxon>Lacticaseibacillus</taxon>
    </lineage>
</organism>
<evidence type="ECO:0000313" key="1">
    <source>
        <dbReference type="EMBL" id="MFD1484525.1"/>
    </source>
</evidence>
<gene>
    <name evidence="1" type="ORF">ACFQ5J_04670</name>
</gene>